<dbReference type="Proteomes" id="UP000230069">
    <property type="component" value="Unassembled WGS sequence"/>
</dbReference>
<dbReference type="EMBL" id="KZ305066">
    <property type="protein sequence ID" value="PIA31673.1"/>
    <property type="molecule type" value="Genomic_DNA"/>
</dbReference>
<proteinExistence type="inferred from homology"/>
<comment type="similarity">
    <text evidence="2">Belongs to the lin-54 family.</text>
</comment>
<evidence type="ECO:0000256" key="2">
    <source>
        <dbReference type="ARBA" id="ARBA00007267"/>
    </source>
</evidence>
<gene>
    <name evidence="6" type="ORF">AQUCO_04900165v1</name>
</gene>
<name>A0A2G5CK70_AQUCA</name>
<evidence type="ECO:0000313" key="7">
    <source>
        <dbReference type="Proteomes" id="UP000230069"/>
    </source>
</evidence>
<evidence type="ECO:0000313" key="6">
    <source>
        <dbReference type="EMBL" id="PIA31673.1"/>
    </source>
</evidence>
<dbReference type="Pfam" id="PF03638">
    <property type="entry name" value="TCR"/>
    <property type="match status" value="2"/>
</dbReference>
<sequence length="783" mass="85504">MDTPDRTQIATPISKFEDSPVFNYINSLSPIKPVKSINIAQTFNSLSFSSPPSVFSSPHLSSQRESRFLKRQFFSGSSKPDLSSEDGLTGNTSEAVPDAVQVLGSSAEPPESSDGGCSIGEVTVDPANENSELALELPRTLKYDCGSPECNADSSEGNKTDPTPVVSDLPETFFQFGENVSVERRLSFQSGADMHGISQVKPNQEVRTESDWESLISDASDLLIMDSSSNAEASRIEDQDIVDLRSSSFKSLTLHQDNGHDMHISESLVQIGSCENHEVDNSAAQSAVGEHKETDHTPDVFSSAFQNKTQADFPTEIVDNKAGSHISFGGKQRGIRRRCLVFDTAGGRKRKLEEDSTSSSSVSSQSDGKYTSDDKQLVSIRPCSSTSPCMIPGIGLHLNALAATTRDTRVVKHETLASGKELISIPSSLSSLHSLSVETKSLTSSLALSSTYTDISPVGNDLQDVLDAPHASAFKVGEDFNESSPKKKRRKLEQGGESEACKRCNCKKSKCLKLYCECFAAGVYCVEPCSCQECFNKPVHEDTVLATRKQIESRNPLAFAPKVIRSSDSVPEIGEESNKTPASARHKRGCNCKKSNCLKKYCECYQGGVGCSINCRCEGCKNTYGRKDGPSPMGFGEAEQDEEETEAGEKNGLDVSLRNKQVRRDEEQCPDNVLPMTFSFQIGRSSSMQLPFSSFGKPPRSSLPQPNFEKHFQIIPEDETPEFLRGNLSPITGIKTASPNRKRVSPPHRDFASSPSRRNNRRLVLQSIPSFPSLTQQETSELQ</sequence>
<evidence type="ECO:0000256" key="4">
    <source>
        <dbReference type="SAM" id="MobiDB-lite"/>
    </source>
</evidence>
<dbReference type="SMART" id="SM01114">
    <property type="entry name" value="CXC"/>
    <property type="match status" value="2"/>
</dbReference>
<dbReference type="InterPro" id="IPR005172">
    <property type="entry name" value="CRC"/>
</dbReference>
<dbReference type="AlphaFoldDB" id="A0A2G5CK70"/>
<evidence type="ECO:0000259" key="5">
    <source>
        <dbReference type="PROSITE" id="PS51634"/>
    </source>
</evidence>
<reference evidence="6 7" key="1">
    <citation type="submission" date="2017-09" db="EMBL/GenBank/DDBJ databases">
        <title>WGS assembly of Aquilegia coerulea Goldsmith.</title>
        <authorList>
            <person name="Hodges S."/>
            <person name="Kramer E."/>
            <person name="Nordborg M."/>
            <person name="Tomkins J."/>
            <person name="Borevitz J."/>
            <person name="Derieg N."/>
            <person name="Yan J."/>
            <person name="Mihaltcheva S."/>
            <person name="Hayes R.D."/>
            <person name="Rokhsar D."/>
        </authorList>
    </citation>
    <scope>NUCLEOTIDE SEQUENCE [LARGE SCALE GENOMIC DNA]</scope>
    <source>
        <strain evidence="7">cv. Goldsmith</strain>
    </source>
</reference>
<feature type="compositionally biased region" description="Polar residues" evidence="4">
    <location>
        <begin position="767"/>
        <end position="783"/>
    </location>
</feature>
<feature type="domain" description="CRC" evidence="5">
    <location>
        <begin position="500"/>
        <end position="625"/>
    </location>
</feature>
<dbReference type="PROSITE" id="PS51634">
    <property type="entry name" value="CRC"/>
    <property type="match status" value="1"/>
</dbReference>
<feature type="region of interest" description="Disordered" evidence="4">
    <location>
        <begin position="732"/>
        <end position="783"/>
    </location>
</feature>
<keyword evidence="7" id="KW-1185">Reference proteome</keyword>
<protein>
    <recommendedName>
        <fullName evidence="5">CRC domain-containing protein</fullName>
    </recommendedName>
</protein>
<feature type="region of interest" description="Disordered" evidence="4">
    <location>
        <begin position="628"/>
        <end position="650"/>
    </location>
</feature>
<keyword evidence="3" id="KW-0539">Nucleus</keyword>
<dbReference type="FunCoup" id="A0A2G5CK70">
    <property type="interactions" value="2533"/>
</dbReference>
<dbReference type="GO" id="GO:0005634">
    <property type="term" value="C:nucleus"/>
    <property type="evidence" value="ECO:0007669"/>
    <property type="project" value="UniProtKB-SubCell"/>
</dbReference>
<dbReference type="EMBL" id="KZ305066">
    <property type="protein sequence ID" value="PIA31674.1"/>
    <property type="molecule type" value="Genomic_DNA"/>
</dbReference>
<dbReference type="STRING" id="218851.A0A2G5CK70"/>
<accession>A0A2G5CK70</accession>
<dbReference type="GO" id="GO:0003700">
    <property type="term" value="F:DNA-binding transcription factor activity"/>
    <property type="evidence" value="ECO:0007669"/>
    <property type="project" value="InterPro"/>
</dbReference>
<comment type="subcellular location">
    <subcellularLocation>
        <location evidence="1">Nucleus</location>
    </subcellularLocation>
</comment>
<evidence type="ECO:0000256" key="1">
    <source>
        <dbReference type="ARBA" id="ARBA00004123"/>
    </source>
</evidence>
<feature type="compositionally biased region" description="Low complexity" evidence="4">
    <location>
        <begin position="357"/>
        <end position="366"/>
    </location>
</feature>
<feature type="region of interest" description="Disordered" evidence="4">
    <location>
        <begin position="350"/>
        <end position="374"/>
    </location>
</feature>
<feature type="region of interest" description="Disordered" evidence="4">
    <location>
        <begin position="104"/>
        <end position="123"/>
    </location>
</feature>
<dbReference type="InterPro" id="IPR044522">
    <property type="entry name" value="TSO1-like"/>
</dbReference>
<dbReference type="InterPro" id="IPR033467">
    <property type="entry name" value="Tesmin/TSO1-like_CXC"/>
</dbReference>
<dbReference type="OrthoDB" id="6283463at2759"/>
<organism evidence="6 7">
    <name type="scientific">Aquilegia coerulea</name>
    <name type="common">Rocky mountain columbine</name>
    <dbReference type="NCBI Taxonomy" id="218851"/>
    <lineage>
        <taxon>Eukaryota</taxon>
        <taxon>Viridiplantae</taxon>
        <taxon>Streptophyta</taxon>
        <taxon>Embryophyta</taxon>
        <taxon>Tracheophyta</taxon>
        <taxon>Spermatophyta</taxon>
        <taxon>Magnoliopsida</taxon>
        <taxon>Ranunculales</taxon>
        <taxon>Ranunculaceae</taxon>
        <taxon>Thalictroideae</taxon>
        <taxon>Aquilegia</taxon>
    </lineage>
</organism>
<evidence type="ECO:0000256" key="3">
    <source>
        <dbReference type="ARBA" id="ARBA00023242"/>
    </source>
</evidence>
<dbReference type="PANTHER" id="PTHR46159:SF12">
    <property type="entry name" value="PROTEIN TESMIN_TSO1-LIKE CXC 3-RELATED"/>
    <property type="match status" value="1"/>
</dbReference>
<dbReference type="PANTHER" id="PTHR46159">
    <property type="entry name" value="PROTEIN TESMIN/TSO1-LIKE CXC 2"/>
    <property type="match status" value="1"/>
</dbReference>